<dbReference type="EMBL" id="CAJNNW010034519">
    <property type="protein sequence ID" value="CAE8723014.1"/>
    <property type="molecule type" value="Genomic_DNA"/>
</dbReference>
<dbReference type="InterPro" id="IPR011320">
    <property type="entry name" value="RNase_H1_N"/>
</dbReference>
<evidence type="ECO:0000313" key="13">
    <source>
        <dbReference type="Proteomes" id="UP000626109"/>
    </source>
</evidence>
<comment type="caution">
    <text evidence="12">The sequence shown here is derived from an EMBL/GenBank/DDBJ whole genome shotgun (WGS) entry which is preliminary data.</text>
</comment>
<evidence type="ECO:0000256" key="7">
    <source>
        <dbReference type="ARBA" id="ARBA00022723"/>
    </source>
</evidence>
<evidence type="ECO:0000256" key="6">
    <source>
        <dbReference type="ARBA" id="ARBA00022722"/>
    </source>
</evidence>
<evidence type="ECO:0000256" key="9">
    <source>
        <dbReference type="ARBA" id="ARBA00022801"/>
    </source>
</evidence>
<keyword evidence="9" id="KW-0378">Hydrolase</keyword>
<evidence type="ECO:0000256" key="5">
    <source>
        <dbReference type="ARBA" id="ARBA00017721"/>
    </source>
</evidence>
<comment type="similarity">
    <text evidence="3">Belongs to the RNase H family.</text>
</comment>
<evidence type="ECO:0000256" key="1">
    <source>
        <dbReference type="ARBA" id="ARBA00001946"/>
    </source>
</evidence>
<accession>A0A813LAQ2</accession>
<evidence type="ECO:0000256" key="2">
    <source>
        <dbReference type="ARBA" id="ARBA00004065"/>
    </source>
</evidence>
<evidence type="ECO:0000256" key="10">
    <source>
        <dbReference type="ARBA" id="ARBA00022842"/>
    </source>
</evidence>
<organism evidence="12 13">
    <name type="scientific">Polarella glacialis</name>
    <name type="common">Dinoflagellate</name>
    <dbReference type="NCBI Taxonomy" id="89957"/>
    <lineage>
        <taxon>Eukaryota</taxon>
        <taxon>Sar</taxon>
        <taxon>Alveolata</taxon>
        <taxon>Dinophyceae</taxon>
        <taxon>Suessiales</taxon>
        <taxon>Suessiaceae</taxon>
        <taxon>Polarella</taxon>
    </lineage>
</organism>
<dbReference type="Proteomes" id="UP000626109">
    <property type="component" value="Unassembled WGS sequence"/>
</dbReference>
<keyword evidence="10" id="KW-0460">Magnesium</keyword>
<evidence type="ECO:0000256" key="4">
    <source>
        <dbReference type="ARBA" id="ARBA00012180"/>
    </source>
</evidence>
<protein>
    <recommendedName>
        <fullName evidence="5">Ribonuclease H</fullName>
        <ecNumber evidence="4">3.1.26.4</ecNumber>
    </recommendedName>
</protein>
<keyword evidence="8" id="KW-0255">Endonuclease</keyword>
<evidence type="ECO:0000259" key="11">
    <source>
        <dbReference type="Pfam" id="PF01693"/>
    </source>
</evidence>
<dbReference type="EC" id="3.1.26.4" evidence="4"/>
<dbReference type="AlphaFoldDB" id="A0A813LAQ2"/>
<evidence type="ECO:0000313" key="12">
    <source>
        <dbReference type="EMBL" id="CAE8723014.1"/>
    </source>
</evidence>
<dbReference type="InterPro" id="IPR037056">
    <property type="entry name" value="RNase_H1_N_sf"/>
</dbReference>
<dbReference type="Gene3D" id="3.40.970.10">
    <property type="entry name" value="Ribonuclease H1, N-terminal domain"/>
    <property type="match status" value="1"/>
</dbReference>
<keyword evidence="6" id="KW-0540">Nuclease</keyword>
<comment type="cofactor">
    <cofactor evidence="1">
        <name>Mg(2+)</name>
        <dbReference type="ChEBI" id="CHEBI:18420"/>
    </cofactor>
</comment>
<reference evidence="12" key="1">
    <citation type="submission" date="2021-02" db="EMBL/GenBank/DDBJ databases">
        <authorList>
            <person name="Dougan E. K."/>
            <person name="Rhodes N."/>
            <person name="Thang M."/>
            <person name="Chan C."/>
        </authorList>
    </citation>
    <scope>NUCLEOTIDE SEQUENCE</scope>
</reference>
<gene>
    <name evidence="12" type="ORF">PGLA2088_LOCUS42876</name>
</gene>
<dbReference type="InterPro" id="IPR009027">
    <property type="entry name" value="Ribosomal_bL9/RNase_H1_N"/>
</dbReference>
<dbReference type="FunFam" id="3.40.970.10:FF:000002">
    <property type="entry name" value="Ribonuclease H"/>
    <property type="match status" value="1"/>
</dbReference>
<keyword evidence="7" id="KW-0479">Metal-binding</keyword>
<dbReference type="Pfam" id="PF01693">
    <property type="entry name" value="Cauli_VI"/>
    <property type="match status" value="1"/>
</dbReference>
<sequence>MGSRGRLDVASETASLLQRQGADVLDQLPPNMVAPVAALLASTQALLAETILLCSEALVAQVAAEQALEKQLRDAMVLVCRLCCPPEKCALMEEQERLGSEIISGERVMDPYGGYYADGRYQLNAGKVEVALDASTRQLLPISLKHLDRFVQQGCAAALLEMRIFPNAQEISESMGLLAAIDRFTDLQFGSSAVTCVCVGDGCRPRTAALACFRTKWQRIISVDPCLRMEPSYSSIARLELYTARIEDVTFHVDASHNDVVIFLPHAHVVPNIALGSLRFEAGHSPRVTVVQMPCCNYEWQDRIGGLDADHAFIDYAIGSTRRRMRVWCDVFAAAVKCGAIYTGERRIQRSGALERENGVLTTYPLSCSVKRDVRRTTEKQARVAKPSKNKFYVVLKGRQTGIFTSWDECQAQVGGFSGFQYRVFKTETEARAWQHAATTASVREEGDISVEASG</sequence>
<name>A0A813LAQ2_POLGL</name>
<evidence type="ECO:0000256" key="8">
    <source>
        <dbReference type="ARBA" id="ARBA00022759"/>
    </source>
</evidence>
<dbReference type="GO" id="GO:0004523">
    <property type="term" value="F:RNA-DNA hybrid ribonuclease activity"/>
    <property type="evidence" value="ECO:0007669"/>
    <property type="project" value="UniProtKB-EC"/>
</dbReference>
<feature type="domain" description="Ribonuclease H1 N-terminal" evidence="11">
    <location>
        <begin position="391"/>
        <end position="434"/>
    </location>
</feature>
<dbReference type="SUPFAM" id="SSF55658">
    <property type="entry name" value="L9 N-domain-like"/>
    <property type="match status" value="1"/>
</dbReference>
<dbReference type="GO" id="GO:0046872">
    <property type="term" value="F:metal ion binding"/>
    <property type="evidence" value="ECO:0007669"/>
    <property type="project" value="UniProtKB-KW"/>
</dbReference>
<proteinExistence type="inferred from homology"/>
<comment type="function">
    <text evidence="2">Endonuclease that specifically degrades the RNA of RNA-DNA hybrids.</text>
</comment>
<evidence type="ECO:0000256" key="3">
    <source>
        <dbReference type="ARBA" id="ARBA00005300"/>
    </source>
</evidence>